<accession>A0A0C9Y250</accession>
<evidence type="ECO:0000256" key="2">
    <source>
        <dbReference type="ARBA" id="ARBA00023186"/>
    </source>
</evidence>
<keyword evidence="7" id="KW-1185">Reference proteome</keyword>
<dbReference type="InterPro" id="IPR035269">
    <property type="entry name" value="PSMD9"/>
</dbReference>
<dbReference type="FunFam" id="2.30.42.10:FF:000107">
    <property type="entry name" value="26S proteasome non-ATPase regulatory subunit 9"/>
    <property type="match status" value="1"/>
</dbReference>
<dbReference type="PANTHER" id="PTHR12651:SF1">
    <property type="entry name" value="26S PROTEASOME NON-ATPASE REGULATORY SUBUNIT 9"/>
    <property type="match status" value="1"/>
</dbReference>
<dbReference type="GO" id="GO:0005634">
    <property type="term" value="C:nucleus"/>
    <property type="evidence" value="ECO:0007669"/>
    <property type="project" value="TreeGrafter"/>
</dbReference>
<dbReference type="Pfam" id="PF17820">
    <property type="entry name" value="PDZ_6"/>
    <property type="match status" value="1"/>
</dbReference>
<organism evidence="6 7">
    <name type="scientific">Laccaria amethystina LaAM-08-1</name>
    <dbReference type="NCBI Taxonomy" id="1095629"/>
    <lineage>
        <taxon>Eukaryota</taxon>
        <taxon>Fungi</taxon>
        <taxon>Dikarya</taxon>
        <taxon>Basidiomycota</taxon>
        <taxon>Agaricomycotina</taxon>
        <taxon>Agaricomycetes</taxon>
        <taxon>Agaricomycetidae</taxon>
        <taxon>Agaricales</taxon>
        <taxon>Agaricineae</taxon>
        <taxon>Hydnangiaceae</taxon>
        <taxon>Laccaria</taxon>
    </lineage>
</organism>
<dbReference type="Gene3D" id="6.10.140.1710">
    <property type="match status" value="1"/>
</dbReference>
<evidence type="ECO:0000259" key="5">
    <source>
        <dbReference type="Pfam" id="PF18265"/>
    </source>
</evidence>
<gene>
    <name evidence="6" type="ORF">K443DRAFT_86085</name>
</gene>
<name>A0A0C9Y250_9AGAR</name>
<dbReference type="Gene3D" id="2.30.42.10">
    <property type="match status" value="1"/>
</dbReference>
<feature type="domain" description="Nas2 N-terminal" evidence="5">
    <location>
        <begin position="16"/>
        <end position="92"/>
    </location>
</feature>
<sequence length="207" mass="22310">MGFILPSPESPMEQARALIAQKDGIESQIESHLSILKVNNVTMSTPLVDPEGFPRADIDIYAVRNARVRIIELRNDLDAVMKAISKALEGIYDPALVVTQSTTEATPIQDVASLPFARVDGVAPGSPAAEAGLQRGDLIVKFGHLNKQSFSSSSLQPLADLVAESENRHIAIRALRGEQTKLLTLTPRNGWGGRGMLGCFIVPYSPP</sequence>
<evidence type="ECO:0000259" key="4">
    <source>
        <dbReference type="Pfam" id="PF17820"/>
    </source>
</evidence>
<dbReference type="Pfam" id="PF18265">
    <property type="entry name" value="Nas2_N"/>
    <property type="match status" value="1"/>
</dbReference>
<dbReference type="GO" id="GO:0070682">
    <property type="term" value="P:proteasome regulatory particle assembly"/>
    <property type="evidence" value="ECO:0007669"/>
    <property type="project" value="InterPro"/>
</dbReference>
<evidence type="ECO:0000313" key="7">
    <source>
        <dbReference type="Proteomes" id="UP000054477"/>
    </source>
</evidence>
<dbReference type="GO" id="GO:0005737">
    <property type="term" value="C:cytoplasm"/>
    <property type="evidence" value="ECO:0007669"/>
    <property type="project" value="TreeGrafter"/>
</dbReference>
<evidence type="ECO:0000256" key="1">
    <source>
        <dbReference type="ARBA" id="ARBA00005256"/>
    </source>
</evidence>
<comment type="similarity">
    <text evidence="1">Belongs to the proteasome subunit p27 family.</text>
</comment>
<evidence type="ECO:0000313" key="6">
    <source>
        <dbReference type="EMBL" id="KIK07914.1"/>
    </source>
</evidence>
<dbReference type="PANTHER" id="PTHR12651">
    <property type="entry name" value="26S PROTEASOME NON-ATPASE REGULATORY SUBUNIT 9"/>
    <property type="match status" value="1"/>
</dbReference>
<proteinExistence type="inferred from homology"/>
<dbReference type="InterPro" id="IPR040815">
    <property type="entry name" value="Nas2_N"/>
</dbReference>
<keyword evidence="2" id="KW-0143">Chaperone</keyword>
<dbReference type="EMBL" id="KN838544">
    <property type="protein sequence ID" value="KIK07914.1"/>
    <property type="molecule type" value="Genomic_DNA"/>
</dbReference>
<evidence type="ECO:0000256" key="3">
    <source>
        <dbReference type="ARBA" id="ARBA00068021"/>
    </source>
</evidence>
<dbReference type="Proteomes" id="UP000054477">
    <property type="component" value="Unassembled WGS sequence"/>
</dbReference>
<reference evidence="7" key="2">
    <citation type="submission" date="2015-01" db="EMBL/GenBank/DDBJ databases">
        <title>Evolutionary Origins and Diversification of the Mycorrhizal Mutualists.</title>
        <authorList>
            <consortium name="DOE Joint Genome Institute"/>
            <consortium name="Mycorrhizal Genomics Consortium"/>
            <person name="Kohler A."/>
            <person name="Kuo A."/>
            <person name="Nagy L.G."/>
            <person name="Floudas D."/>
            <person name="Copeland A."/>
            <person name="Barry K.W."/>
            <person name="Cichocki N."/>
            <person name="Veneault-Fourrey C."/>
            <person name="LaButti K."/>
            <person name="Lindquist E.A."/>
            <person name="Lipzen A."/>
            <person name="Lundell T."/>
            <person name="Morin E."/>
            <person name="Murat C."/>
            <person name="Riley R."/>
            <person name="Ohm R."/>
            <person name="Sun H."/>
            <person name="Tunlid A."/>
            <person name="Henrissat B."/>
            <person name="Grigoriev I.V."/>
            <person name="Hibbett D.S."/>
            <person name="Martin F."/>
        </authorList>
    </citation>
    <scope>NUCLEOTIDE SEQUENCE [LARGE SCALE GENOMIC DNA]</scope>
    <source>
        <strain evidence="7">LaAM-08-1</strain>
    </source>
</reference>
<dbReference type="InterPro" id="IPR036034">
    <property type="entry name" value="PDZ_sf"/>
</dbReference>
<dbReference type="InterPro" id="IPR041489">
    <property type="entry name" value="PDZ_6"/>
</dbReference>
<reference evidence="6 7" key="1">
    <citation type="submission" date="2014-04" db="EMBL/GenBank/DDBJ databases">
        <authorList>
            <consortium name="DOE Joint Genome Institute"/>
            <person name="Kuo A."/>
            <person name="Kohler A."/>
            <person name="Nagy L.G."/>
            <person name="Floudas D."/>
            <person name="Copeland A."/>
            <person name="Barry K.W."/>
            <person name="Cichocki N."/>
            <person name="Veneault-Fourrey C."/>
            <person name="LaButti K."/>
            <person name="Lindquist E.A."/>
            <person name="Lipzen A."/>
            <person name="Lundell T."/>
            <person name="Morin E."/>
            <person name="Murat C."/>
            <person name="Sun H."/>
            <person name="Tunlid A."/>
            <person name="Henrissat B."/>
            <person name="Grigoriev I.V."/>
            <person name="Hibbett D.S."/>
            <person name="Martin F."/>
            <person name="Nordberg H.P."/>
            <person name="Cantor M.N."/>
            <person name="Hua S.X."/>
        </authorList>
    </citation>
    <scope>NUCLEOTIDE SEQUENCE [LARGE SCALE GENOMIC DNA]</scope>
    <source>
        <strain evidence="6 7">LaAM-08-1</strain>
    </source>
</reference>
<dbReference type="AlphaFoldDB" id="A0A0C9Y250"/>
<dbReference type="STRING" id="1095629.A0A0C9Y250"/>
<feature type="domain" description="PDZ" evidence="4">
    <location>
        <begin position="119"/>
        <end position="173"/>
    </location>
</feature>
<dbReference type="HOGENOM" id="CLU_073146_0_0_1"/>
<protein>
    <recommendedName>
        <fullName evidence="3">Probable 26S proteasome regulatory subunit p27</fullName>
    </recommendedName>
</protein>
<dbReference type="OrthoDB" id="72325at2759"/>
<dbReference type="SUPFAM" id="SSF50156">
    <property type="entry name" value="PDZ domain-like"/>
    <property type="match status" value="1"/>
</dbReference>